<name>A0A078MFR3_9BACL</name>
<dbReference type="PATRIC" id="fig|1461583.4.peg.1540"/>
<accession>A0A078MFR3</accession>
<gene>
    <name evidence="1" type="ORF">BN1050_01602</name>
</gene>
<dbReference type="AlphaFoldDB" id="A0A078MFR3"/>
<reference evidence="1" key="1">
    <citation type="submission" date="2014-07" db="EMBL/GenBank/DDBJ databases">
        <authorList>
            <person name="Urmite Genomes Urmite Genomes"/>
        </authorList>
    </citation>
    <scope>NUCLEOTIDE SEQUENCE</scope>
    <source>
        <strain evidence="1">13S34_air</strain>
    </source>
</reference>
<sequence>MAIWYEVKEDETIDECLARMAADGYMAMGRREEPLFHLVEGEPQLLRQKIEFKALPIKD</sequence>
<organism evidence="1">
    <name type="scientific">Metalysinibacillus saudimassiliensis</name>
    <dbReference type="NCBI Taxonomy" id="1461583"/>
    <lineage>
        <taxon>Bacteria</taxon>
        <taxon>Bacillati</taxon>
        <taxon>Bacillota</taxon>
        <taxon>Bacilli</taxon>
        <taxon>Bacillales</taxon>
        <taxon>Caryophanaceae</taxon>
        <taxon>Metalysinibacillus</taxon>
    </lineage>
</organism>
<evidence type="ECO:0008006" key="2">
    <source>
        <dbReference type="Google" id="ProtNLM"/>
    </source>
</evidence>
<dbReference type="EMBL" id="LN483075">
    <property type="protein sequence ID" value="CEA03546.1"/>
    <property type="molecule type" value="Genomic_DNA"/>
</dbReference>
<dbReference type="InterPro" id="IPR025930">
    <property type="entry name" value="NETI"/>
</dbReference>
<evidence type="ECO:0000313" key="1">
    <source>
        <dbReference type="EMBL" id="CEA03546.1"/>
    </source>
</evidence>
<protein>
    <recommendedName>
        <fullName evidence="2">NETI protein</fullName>
    </recommendedName>
</protein>
<dbReference type="Pfam" id="PF14044">
    <property type="entry name" value="NETI"/>
    <property type="match status" value="1"/>
</dbReference>
<proteinExistence type="predicted"/>
<dbReference type="HOGENOM" id="CLU_199671_0_0_9"/>